<dbReference type="EC" id="3.2.2.27" evidence="3"/>
<evidence type="ECO:0000256" key="5">
    <source>
        <dbReference type="ARBA" id="ARBA00022485"/>
    </source>
</evidence>
<dbReference type="CDD" id="cd10030">
    <property type="entry name" value="UDG-F4_TTUDGA_SPO1dp_like"/>
    <property type="match status" value="1"/>
</dbReference>
<dbReference type="InterPro" id="IPR051536">
    <property type="entry name" value="UDG_Type-4/5"/>
</dbReference>
<evidence type="ECO:0000256" key="2">
    <source>
        <dbReference type="ARBA" id="ARBA00006521"/>
    </source>
</evidence>
<keyword evidence="15" id="KW-1185">Reference proteome</keyword>
<dbReference type="SMART" id="SM00986">
    <property type="entry name" value="UDG"/>
    <property type="match status" value="1"/>
</dbReference>
<keyword evidence="10" id="KW-0411">Iron-sulfur</keyword>
<dbReference type="OrthoDB" id="5290748at2"/>
<gene>
    <name evidence="14" type="ORF">SAMN05444336_101182</name>
</gene>
<keyword evidence="11" id="KW-0234">DNA repair</keyword>
<keyword evidence="8" id="KW-0378">Hydrolase</keyword>
<organism evidence="14 15">
    <name type="scientific">Albimonas donghaensis</name>
    <dbReference type="NCBI Taxonomy" id="356660"/>
    <lineage>
        <taxon>Bacteria</taxon>
        <taxon>Pseudomonadati</taxon>
        <taxon>Pseudomonadota</taxon>
        <taxon>Alphaproteobacteria</taxon>
        <taxon>Rhodobacterales</taxon>
        <taxon>Paracoccaceae</taxon>
        <taxon>Albimonas</taxon>
    </lineage>
</organism>
<dbReference type="GO" id="GO:0004844">
    <property type="term" value="F:uracil DNA N-glycosylase activity"/>
    <property type="evidence" value="ECO:0007669"/>
    <property type="project" value="UniProtKB-EC"/>
</dbReference>
<proteinExistence type="inferred from homology"/>
<feature type="region of interest" description="Disordered" evidence="12">
    <location>
        <begin position="69"/>
        <end position="96"/>
    </location>
</feature>
<comment type="catalytic activity">
    <reaction evidence="1">
        <text>Hydrolyzes single-stranded DNA or mismatched double-stranded DNA and polynucleotides, releasing free uracil.</text>
        <dbReference type="EC" id="3.2.2.27"/>
    </reaction>
</comment>
<dbReference type="SMART" id="SM00987">
    <property type="entry name" value="UreE_C"/>
    <property type="match status" value="1"/>
</dbReference>
<dbReference type="InterPro" id="IPR005273">
    <property type="entry name" value="Ura-DNA_glyco_family4"/>
</dbReference>
<dbReference type="GO" id="GO:0051539">
    <property type="term" value="F:4 iron, 4 sulfur cluster binding"/>
    <property type="evidence" value="ECO:0007669"/>
    <property type="project" value="UniProtKB-KW"/>
</dbReference>
<dbReference type="Pfam" id="PF03167">
    <property type="entry name" value="UDG"/>
    <property type="match status" value="1"/>
</dbReference>
<evidence type="ECO:0000256" key="6">
    <source>
        <dbReference type="ARBA" id="ARBA00022723"/>
    </source>
</evidence>
<dbReference type="Proteomes" id="UP000199118">
    <property type="component" value="Unassembled WGS sequence"/>
</dbReference>
<dbReference type="Gene3D" id="3.40.470.10">
    <property type="entry name" value="Uracil-DNA glycosylase-like domain"/>
    <property type="match status" value="1"/>
</dbReference>
<evidence type="ECO:0000256" key="7">
    <source>
        <dbReference type="ARBA" id="ARBA00022763"/>
    </source>
</evidence>
<name>A0A1H2QYC3_9RHOB</name>
<dbReference type="STRING" id="356660.SAMN05444336_101182"/>
<evidence type="ECO:0000313" key="14">
    <source>
        <dbReference type="EMBL" id="SDW12153.1"/>
    </source>
</evidence>
<dbReference type="SUPFAM" id="SSF52141">
    <property type="entry name" value="Uracil-DNA glycosylase-like"/>
    <property type="match status" value="1"/>
</dbReference>
<dbReference type="NCBIfam" id="TIGR00758">
    <property type="entry name" value="UDG_fam4"/>
    <property type="match status" value="1"/>
</dbReference>
<protein>
    <recommendedName>
        <fullName evidence="4">Type-4 uracil-DNA glycosylase</fullName>
        <ecNumber evidence="3">3.2.2.27</ecNumber>
    </recommendedName>
</protein>
<reference evidence="14 15" key="1">
    <citation type="submission" date="2016-10" db="EMBL/GenBank/DDBJ databases">
        <authorList>
            <person name="de Groot N.N."/>
        </authorList>
    </citation>
    <scope>NUCLEOTIDE SEQUENCE [LARGE SCALE GENOMIC DNA]</scope>
    <source>
        <strain evidence="14 15">DSM 17890</strain>
    </source>
</reference>
<evidence type="ECO:0000256" key="12">
    <source>
        <dbReference type="SAM" id="MobiDB-lite"/>
    </source>
</evidence>
<evidence type="ECO:0000313" key="15">
    <source>
        <dbReference type="Proteomes" id="UP000199118"/>
    </source>
</evidence>
<evidence type="ECO:0000256" key="11">
    <source>
        <dbReference type="ARBA" id="ARBA00023204"/>
    </source>
</evidence>
<dbReference type="AlphaFoldDB" id="A0A1H2QYC3"/>
<keyword evidence="7" id="KW-0227">DNA damage</keyword>
<dbReference type="EMBL" id="FNMZ01000001">
    <property type="protein sequence ID" value="SDW12153.1"/>
    <property type="molecule type" value="Genomic_DNA"/>
</dbReference>
<dbReference type="PANTHER" id="PTHR33693">
    <property type="entry name" value="TYPE-5 URACIL-DNA GLYCOSYLASE"/>
    <property type="match status" value="1"/>
</dbReference>
<evidence type="ECO:0000256" key="1">
    <source>
        <dbReference type="ARBA" id="ARBA00001400"/>
    </source>
</evidence>
<dbReference type="PANTHER" id="PTHR33693:SF1">
    <property type="entry name" value="TYPE-4 URACIL-DNA GLYCOSYLASE"/>
    <property type="match status" value="1"/>
</dbReference>
<evidence type="ECO:0000256" key="10">
    <source>
        <dbReference type="ARBA" id="ARBA00023014"/>
    </source>
</evidence>
<evidence type="ECO:0000256" key="9">
    <source>
        <dbReference type="ARBA" id="ARBA00023004"/>
    </source>
</evidence>
<keyword evidence="6" id="KW-0479">Metal-binding</keyword>
<sequence length="299" mass="31787">MDQGTEIGGWRRDGTGGDAWAAAGREALLAALEFQVECGVDEAVAEAPVDRFAESAALAAARAAARAATPAAAAQPGSKARKPAVPRPEPEAEPREVARALAAAASDLSALHDAIRGFEGSPLKKGARNTVICDGRPGARVMIVGEAPGREEDREGKPFVGRSGVLLDRMLAAIGLARDAATPADSVYITNVAFWRPIENRRPSTDEVSMLLPFTERHIELAAPDFVLLMGAAPSQGLLDTTVGITRLRGIWRDWRGVPVLPTFHPAYLLRTPERKRDSWRDLRALRAALDGAAPEIGA</sequence>
<evidence type="ECO:0000256" key="8">
    <source>
        <dbReference type="ARBA" id="ARBA00022801"/>
    </source>
</evidence>
<keyword evidence="9" id="KW-0408">Iron</keyword>
<comment type="similarity">
    <text evidence="2">Belongs to the uracil-DNA glycosylase (UDG) superfamily. Type 4 (UDGa) family.</text>
</comment>
<dbReference type="InterPro" id="IPR036895">
    <property type="entry name" value="Uracil-DNA_glycosylase-like_sf"/>
</dbReference>
<dbReference type="InterPro" id="IPR005122">
    <property type="entry name" value="Uracil-DNA_glycosylase-like"/>
</dbReference>
<evidence type="ECO:0000259" key="13">
    <source>
        <dbReference type="SMART" id="SM00986"/>
    </source>
</evidence>
<accession>A0A1H2QYC3</accession>
<dbReference type="GO" id="GO:0046872">
    <property type="term" value="F:metal ion binding"/>
    <property type="evidence" value="ECO:0007669"/>
    <property type="project" value="UniProtKB-KW"/>
</dbReference>
<dbReference type="RefSeq" id="WP_092679263.1">
    <property type="nucleotide sequence ID" value="NZ_FNMZ01000001.1"/>
</dbReference>
<feature type="domain" description="Uracil-DNA glycosylase-like" evidence="13">
    <location>
        <begin position="132"/>
        <end position="284"/>
    </location>
</feature>
<dbReference type="GO" id="GO:0006281">
    <property type="term" value="P:DNA repair"/>
    <property type="evidence" value="ECO:0007669"/>
    <property type="project" value="UniProtKB-KW"/>
</dbReference>
<evidence type="ECO:0000256" key="3">
    <source>
        <dbReference type="ARBA" id="ARBA00012030"/>
    </source>
</evidence>
<keyword evidence="5" id="KW-0004">4Fe-4S</keyword>
<evidence type="ECO:0000256" key="4">
    <source>
        <dbReference type="ARBA" id="ARBA00019403"/>
    </source>
</evidence>